<dbReference type="GeneTree" id="ENSGT00940000164863"/>
<organism evidence="18 19">
    <name type="scientific">Latimeria chalumnae</name>
    <name type="common">Coelacanth</name>
    <dbReference type="NCBI Taxonomy" id="7897"/>
    <lineage>
        <taxon>Eukaryota</taxon>
        <taxon>Metazoa</taxon>
        <taxon>Chordata</taxon>
        <taxon>Craniata</taxon>
        <taxon>Vertebrata</taxon>
        <taxon>Euteleostomi</taxon>
        <taxon>Coelacanthiformes</taxon>
        <taxon>Coelacanthidae</taxon>
        <taxon>Latimeria</taxon>
    </lineage>
</organism>
<evidence type="ECO:0000256" key="2">
    <source>
        <dbReference type="ARBA" id="ARBA00004922"/>
    </source>
</evidence>
<gene>
    <name evidence="18" type="primary">LOC102352533</name>
</gene>
<comment type="catalytic activity">
    <reaction evidence="16">
        <text>a 3-O-[N-acetyl-alpha-D-galactosaminyl]-L-threonyl-[protein] + CMP-N-acetyl-beta-neuraminate = a 3-O-[N-acetyl-alpha-neuraminosyl-(2-&gt;6)-N-acetyl-alpha-D-galactosaminyl]-L-threonyl-[protein] + CMP + H(+)</text>
        <dbReference type="Rhea" id="RHEA:81643"/>
        <dbReference type="Rhea" id="RHEA-COMP:11689"/>
        <dbReference type="Rhea" id="RHEA-COMP:19720"/>
        <dbReference type="ChEBI" id="CHEBI:15378"/>
        <dbReference type="ChEBI" id="CHEBI:57812"/>
        <dbReference type="ChEBI" id="CHEBI:60377"/>
        <dbReference type="ChEBI" id="CHEBI:87075"/>
        <dbReference type="ChEBI" id="CHEBI:231970"/>
    </reaction>
    <physiologicalReaction direction="left-to-right" evidence="16">
        <dbReference type="Rhea" id="RHEA:81644"/>
    </physiologicalReaction>
</comment>
<dbReference type="GO" id="GO:0001665">
    <property type="term" value="F:alpha-N-acetylgalactosaminide alpha-2,6-sialyltransferase activity"/>
    <property type="evidence" value="ECO:0007669"/>
    <property type="project" value="UniProtKB-EC"/>
</dbReference>
<dbReference type="InterPro" id="IPR038578">
    <property type="entry name" value="GT29-like_sf"/>
</dbReference>
<dbReference type="FunFam" id="3.90.1480.20:FF:000015">
    <property type="entry name" value="Lactosylceramide alpha-2,3-sialyltransferase"/>
    <property type="match status" value="1"/>
</dbReference>
<reference evidence="18" key="3">
    <citation type="submission" date="2025-09" db="UniProtKB">
        <authorList>
            <consortium name="Ensembl"/>
        </authorList>
    </citation>
    <scope>IDENTIFICATION</scope>
</reference>
<evidence type="ECO:0000256" key="9">
    <source>
        <dbReference type="ARBA" id="ARBA00023034"/>
    </source>
</evidence>
<keyword evidence="4" id="KW-0328">Glycosyltransferase</keyword>
<dbReference type="Bgee" id="ENSLACG00000013600">
    <property type="expression patterns" value="Expressed in mesonephros"/>
</dbReference>
<keyword evidence="8" id="KW-1133">Transmembrane helix</keyword>
<dbReference type="AlphaFoldDB" id="H3B0M6"/>
<evidence type="ECO:0000313" key="19">
    <source>
        <dbReference type="Proteomes" id="UP000008672"/>
    </source>
</evidence>
<keyword evidence="11" id="KW-1015">Disulfide bond</keyword>
<evidence type="ECO:0000256" key="13">
    <source>
        <dbReference type="ARBA" id="ARBA00036348"/>
    </source>
</evidence>
<dbReference type="InParanoid" id="H3B0M6"/>
<sequence length="331" mass="38521">YIKQMYMTPPPPPKKACPNNIRKRIVKSSFKDKFLETIPVLQWSNHATEGEYNRLKNYAGAFGWQNVDFDTIKESLNLLNSSANSQMFDDWDQRPNKMNSCICCAVVGNGGILNDSQMGREINQHDYVFRANGAVVKGFEKDIGNRTSFYIFSTNTMRNSMASYRGVGFLGPPQSKETRYIFLPDHDRDYLLAKAAILNIPIDRGRDKSNNPPTFFGERVGREKFKVFHPDFIRYLRNRFLWARILNSKHRDIYRPSTGAVMLLAAIHTCDEVSAYGFMTPDYTKYSDHYFDKKFHKVVFYSNHDYRLEMQLWHDLHKAGIIRLYQGRGNN</sequence>
<comment type="catalytic activity">
    <reaction evidence="15">
        <text>a 3-O-[N-acetyl-alpha-neuraminyl-(2-&gt;3)-beta-D-galactosyl-(1-&gt;3)-N-acetyl-alpha-D-galactosaminyl]-L-threonyl-[protein] + CMP-N-acetyl-beta-neuraminate = a 3-O-{alpha-Neu5Ac-(2-&gt;3)-beta-D-Gal-(1-&gt;3)-[alpha-Neu5Ac-(2-&gt;6)]-alpha-D-GalNAc}-L-threonyl-[protein] + CMP + H(+)</text>
        <dbReference type="Rhea" id="RHEA:81659"/>
        <dbReference type="Rhea" id="RHEA-COMP:14417"/>
        <dbReference type="Rhea" id="RHEA-COMP:16763"/>
        <dbReference type="ChEBI" id="CHEBI:15378"/>
        <dbReference type="ChEBI" id="CHEBI:57812"/>
        <dbReference type="ChEBI" id="CHEBI:60377"/>
        <dbReference type="ChEBI" id="CHEBI:139598"/>
        <dbReference type="ChEBI" id="CHEBI:156398"/>
    </reaction>
    <physiologicalReaction direction="left-to-right" evidence="15">
        <dbReference type="Rhea" id="RHEA:81660"/>
    </physiologicalReaction>
</comment>
<dbReference type="PANTHER" id="PTHR45941">
    <property type="entry name" value="ALPHA-N-ACETYLGALACTOSAMINIDE ALPHA-2,6-SIALYLTRANSFERASE 2-LIKE-RELATED"/>
    <property type="match status" value="1"/>
</dbReference>
<keyword evidence="5" id="KW-0808">Transferase</keyword>
<evidence type="ECO:0000256" key="15">
    <source>
        <dbReference type="ARBA" id="ARBA00050664"/>
    </source>
</evidence>
<comment type="subcellular location">
    <subcellularLocation>
        <location evidence="1">Golgi apparatus membrane</location>
        <topology evidence="1">Single-pass type II membrane protein</topology>
    </subcellularLocation>
</comment>
<keyword evidence="10" id="KW-0472">Membrane</keyword>
<evidence type="ECO:0000256" key="11">
    <source>
        <dbReference type="ARBA" id="ARBA00023157"/>
    </source>
</evidence>
<dbReference type="Proteomes" id="UP000008672">
    <property type="component" value="Unassembled WGS sequence"/>
</dbReference>
<dbReference type="InterPro" id="IPR001675">
    <property type="entry name" value="Glyco_trans_29"/>
</dbReference>
<protein>
    <recommendedName>
        <fullName evidence="14">alpha-N-acetylgalactosaminide alpha-2,6-sialyltransferase</fullName>
        <ecNumber evidence="14">2.4.3.3</ecNumber>
    </recommendedName>
</protein>
<dbReference type="InterPro" id="IPR012163">
    <property type="entry name" value="Sialyl_trans"/>
</dbReference>
<name>H3B0M6_LATCH</name>
<evidence type="ECO:0000256" key="6">
    <source>
        <dbReference type="ARBA" id="ARBA00022692"/>
    </source>
</evidence>
<dbReference type="EC" id="2.4.3.3" evidence="14"/>
<accession>H3B0M6</accession>
<dbReference type="Pfam" id="PF00777">
    <property type="entry name" value="Glyco_transf_29"/>
    <property type="match status" value="1"/>
</dbReference>
<dbReference type="CDD" id="cd23974">
    <property type="entry name" value="GT29_ST6GALNAC2L"/>
    <property type="match status" value="1"/>
</dbReference>
<evidence type="ECO:0000256" key="3">
    <source>
        <dbReference type="ARBA" id="ARBA00006003"/>
    </source>
</evidence>
<reference evidence="19" key="1">
    <citation type="submission" date="2011-08" db="EMBL/GenBank/DDBJ databases">
        <title>The draft genome of Latimeria chalumnae.</title>
        <authorList>
            <person name="Di Palma F."/>
            <person name="Alfoldi J."/>
            <person name="Johnson J."/>
            <person name="Berlin A."/>
            <person name="Gnerre S."/>
            <person name="Jaffe D."/>
            <person name="MacCallum I."/>
            <person name="Young S."/>
            <person name="Walker B.J."/>
            <person name="Lander E."/>
            <person name="Lindblad-Toh K."/>
        </authorList>
    </citation>
    <scope>NUCLEOTIDE SEQUENCE [LARGE SCALE GENOMIC DNA]</scope>
    <source>
        <strain evidence="19">Wild caught</strain>
    </source>
</reference>
<evidence type="ECO:0000256" key="1">
    <source>
        <dbReference type="ARBA" id="ARBA00004323"/>
    </source>
</evidence>
<keyword evidence="12" id="KW-0325">Glycoprotein</keyword>
<dbReference type="Gene3D" id="3.90.1480.20">
    <property type="entry name" value="Glycosyl transferase family 29"/>
    <property type="match status" value="1"/>
</dbReference>
<dbReference type="PANTHER" id="PTHR45941:SF4">
    <property type="entry name" value="ST6 N-ACETYLGALACTOSAMINIDE ALPHA-2,6-SIALYLTRANSFERASE 2"/>
    <property type="match status" value="1"/>
</dbReference>
<evidence type="ECO:0000256" key="7">
    <source>
        <dbReference type="ARBA" id="ARBA00022968"/>
    </source>
</evidence>
<evidence type="ECO:0000256" key="14">
    <source>
        <dbReference type="ARBA" id="ARBA00039109"/>
    </source>
</evidence>
<dbReference type="OMA" id="MEMSLWQ"/>
<keyword evidence="6" id="KW-0812">Transmembrane</keyword>
<keyword evidence="9" id="KW-0333">Golgi apparatus</keyword>
<evidence type="ECO:0000256" key="8">
    <source>
        <dbReference type="ARBA" id="ARBA00022989"/>
    </source>
</evidence>
<comment type="similarity">
    <text evidence="3">Belongs to the glycosyltransferase 29 family.</text>
</comment>
<evidence type="ECO:0000313" key="18">
    <source>
        <dbReference type="Ensembl" id="ENSLACP00000015447.1"/>
    </source>
</evidence>
<proteinExistence type="inferred from homology"/>
<evidence type="ECO:0000256" key="4">
    <source>
        <dbReference type="ARBA" id="ARBA00022676"/>
    </source>
</evidence>
<reference evidence="18" key="2">
    <citation type="submission" date="2025-08" db="UniProtKB">
        <authorList>
            <consortium name="Ensembl"/>
        </authorList>
    </citation>
    <scope>IDENTIFICATION</scope>
</reference>
<evidence type="ECO:0000256" key="16">
    <source>
        <dbReference type="ARBA" id="ARBA00052285"/>
    </source>
</evidence>
<dbReference type="HOGENOM" id="CLU_032020_0_1_1"/>
<feature type="disulfide bond" evidence="17">
    <location>
        <begin position="104"/>
        <end position="270"/>
    </location>
</feature>
<keyword evidence="7" id="KW-0735">Signal-anchor</keyword>
<evidence type="ECO:0000256" key="12">
    <source>
        <dbReference type="ARBA" id="ARBA00023180"/>
    </source>
</evidence>
<dbReference type="EMBL" id="AFYH01011221">
    <property type="status" value="NOT_ANNOTATED_CDS"/>
    <property type="molecule type" value="Genomic_DNA"/>
</dbReference>
<comment type="pathway">
    <text evidence="2">Protein modification; protein glycosylation.</text>
</comment>
<dbReference type="EMBL" id="AFYH01011222">
    <property type="status" value="NOT_ANNOTATED_CDS"/>
    <property type="molecule type" value="Genomic_DNA"/>
</dbReference>
<dbReference type="eggNOG" id="KOG2692">
    <property type="taxonomic scope" value="Eukaryota"/>
</dbReference>
<comment type="catalytic activity">
    <reaction evidence="13">
        <text>a beta-D-galactosyl-(1-&gt;3)-N-acetyl-alpha-D-galactosaminyl derivative + CMP-N-acetyl-beta-neuraminate = a beta-D-galactosyl-(1-&gt;3)-[N-acetyl-alpha-neuraminyl-(2-&gt;6)]-N-acetyl-alpha-D-galactosaminyl derivative + CMP + H(+)</text>
        <dbReference type="Rhea" id="RHEA:11136"/>
        <dbReference type="ChEBI" id="CHEBI:15378"/>
        <dbReference type="ChEBI" id="CHEBI:57812"/>
        <dbReference type="ChEBI" id="CHEBI:60377"/>
        <dbReference type="ChEBI" id="CHEBI:133470"/>
        <dbReference type="ChEBI" id="CHEBI:140764"/>
        <dbReference type="EC" id="2.4.3.3"/>
    </reaction>
    <physiologicalReaction direction="left-to-right" evidence="13">
        <dbReference type="Rhea" id="RHEA:11137"/>
    </physiologicalReaction>
</comment>
<keyword evidence="19" id="KW-1185">Reference proteome</keyword>
<evidence type="ECO:0000256" key="17">
    <source>
        <dbReference type="PIRSR" id="PIRSR005557-2"/>
    </source>
</evidence>
<dbReference type="PIRSF" id="PIRSF005557">
    <property type="entry name" value="Sialyl_trans"/>
    <property type="match status" value="1"/>
</dbReference>
<dbReference type="Ensembl" id="ENSLACT00000015553.1">
    <property type="protein sequence ID" value="ENSLACP00000015447.1"/>
    <property type="gene ID" value="ENSLACG00000013600.1"/>
</dbReference>
<evidence type="ECO:0000256" key="10">
    <source>
        <dbReference type="ARBA" id="ARBA00023136"/>
    </source>
</evidence>
<evidence type="ECO:0000256" key="5">
    <source>
        <dbReference type="ARBA" id="ARBA00022679"/>
    </source>
</evidence>
<dbReference type="GO" id="GO:0000139">
    <property type="term" value="C:Golgi membrane"/>
    <property type="evidence" value="ECO:0007669"/>
    <property type="project" value="UniProtKB-SubCell"/>
</dbReference>